<evidence type="ECO:0000259" key="1">
    <source>
        <dbReference type="Pfam" id="PF13518"/>
    </source>
</evidence>
<dbReference type="InterPro" id="IPR009057">
    <property type="entry name" value="Homeodomain-like_sf"/>
</dbReference>
<organism evidence="2 3">
    <name type="scientific">Mycoplasmopsis fermentans (strain M64)</name>
    <name type="common">Mycoplasma fermentans</name>
    <dbReference type="NCBI Taxonomy" id="943945"/>
    <lineage>
        <taxon>Bacteria</taxon>
        <taxon>Bacillati</taxon>
        <taxon>Mycoplasmatota</taxon>
        <taxon>Mycoplasmoidales</taxon>
        <taxon>Metamycoplasmataceae</taxon>
        <taxon>Mycoplasmopsis</taxon>
    </lineage>
</organism>
<dbReference type="InterPro" id="IPR036388">
    <property type="entry name" value="WH-like_DNA-bd_sf"/>
</dbReference>
<dbReference type="Gene3D" id="1.10.10.10">
    <property type="entry name" value="Winged helix-like DNA-binding domain superfamily/Winged helix DNA-binding domain"/>
    <property type="match status" value="1"/>
</dbReference>
<reference evidence="2 3" key="1">
    <citation type="journal article" date="2011" name="J. Bacteriol.">
        <title>Genome sequence of the repetitive-sequence-rich Mycoplasma fermentans strain M64.</title>
        <authorList>
            <person name="Shu H.W."/>
            <person name="Liu T.T."/>
            <person name="Chang H.Y."/>
            <person name="Liu Y.M."/>
            <person name="Wu K.M."/>
            <person name="Shu H.Y."/>
            <person name="Tsai S.F."/>
            <person name="Hsiao K.J."/>
            <person name="Hu W.S."/>
            <person name="Ng W.V."/>
        </authorList>
    </citation>
    <scope>NUCLEOTIDE SEQUENCE [LARGE SCALE GENOMIC DNA]</scope>
    <source>
        <strain evidence="2 3">M64</strain>
    </source>
</reference>
<protein>
    <recommendedName>
        <fullName evidence="1">Insertion element IS150 protein InsJ-like helix-turn-helix domain-containing protein</fullName>
    </recommendedName>
</protein>
<dbReference type="KEGG" id="mfm:MfeM64YM_0022"/>
<dbReference type="InterPro" id="IPR055247">
    <property type="entry name" value="InsJ-like_HTH"/>
</dbReference>
<dbReference type="SUPFAM" id="SSF46689">
    <property type="entry name" value="Homeodomain-like"/>
    <property type="match status" value="1"/>
</dbReference>
<proteinExistence type="predicted"/>
<name>A0AB32XAM5_MYCFM</name>
<accession>A0AB32XAM5</accession>
<dbReference type="EMBL" id="CP002458">
    <property type="protein sequence ID" value="ADV34033.1"/>
    <property type="molecule type" value="Genomic_DNA"/>
</dbReference>
<evidence type="ECO:0000313" key="2">
    <source>
        <dbReference type="EMBL" id="ADV34033.1"/>
    </source>
</evidence>
<dbReference type="Pfam" id="PF13518">
    <property type="entry name" value="HTH_28"/>
    <property type="match status" value="1"/>
</dbReference>
<dbReference type="Proteomes" id="UP000007473">
    <property type="component" value="Chromosome"/>
</dbReference>
<dbReference type="AlphaFoldDB" id="A0AB32XAM5"/>
<gene>
    <name evidence="2" type="ordered locus">MfeM64YM_0022</name>
</gene>
<sequence>MESDSFLCNSNLKKKKNKWNREIKGYLKLMLDQKIKIVELYLREFSILEISKIMNNSYSTCYSVIEKYKKFGYNSFAMEKKKGRKSKMNLKL</sequence>
<evidence type="ECO:0000313" key="3">
    <source>
        <dbReference type="Proteomes" id="UP000007473"/>
    </source>
</evidence>
<feature type="domain" description="Insertion element IS150 protein InsJ-like helix-turn-helix" evidence="1">
    <location>
        <begin position="33"/>
        <end position="73"/>
    </location>
</feature>